<evidence type="ECO:0000313" key="2">
    <source>
        <dbReference type="EMBL" id="KAF7286338.1"/>
    </source>
</evidence>
<name>A0A834IWJ7_RHYFE</name>
<evidence type="ECO:0000256" key="1">
    <source>
        <dbReference type="SAM" id="MobiDB-lite"/>
    </source>
</evidence>
<gene>
    <name evidence="2" type="ORF">GWI33_005779</name>
</gene>
<sequence>MATTPLISDHALRHAMPQNKISRGGGGRSGSRLPRPDDTGTMQSAPNANGLFVFSAGVEDSRASRVTFTWFRIRDRFVRVVKVKTVGRGRRIFQN</sequence>
<proteinExistence type="predicted"/>
<dbReference type="EMBL" id="JAACXV010000028">
    <property type="protein sequence ID" value="KAF7286338.1"/>
    <property type="molecule type" value="Genomic_DNA"/>
</dbReference>
<keyword evidence="3" id="KW-1185">Reference proteome</keyword>
<dbReference type="AlphaFoldDB" id="A0A834IWJ7"/>
<accession>A0A834IWJ7</accession>
<protein>
    <submittedName>
        <fullName evidence="2">Uncharacterized protein</fullName>
    </submittedName>
</protein>
<evidence type="ECO:0000313" key="3">
    <source>
        <dbReference type="Proteomes" id="UP000625711"/>
    </source>
</evidence>
<reference evidence="2" key="1">
    <citation type="submission" date="2020-08" db="EMBL/GenBank/DDBJ databases">
        <title>Genome sequencing and assembly of the red palm weevil Rhynchophorus ferrugineus.</title>
        <authorList>
            <person name="Dias G.B."/>
            <person name="Bergman C.M."/>
            <person name="Manee M."/>
        </authorList>
    </citation>
    <scope>NUCLEOTIDE SEQUENCE</scope>
    <source>
        <strain evidence="2">AA-2017</strain>
        <tissue evidence="2">Whole larva</tissue>
    </source>
</reference>
<dbReference type="Proteomes" id="UP000625711">
    <property type="component" value="Unassembled WGS sequence"/>
</dbReference>
<feature type="region of interest" description="Disordered" evidence="1">
    <location>
        <begin position="1"/>
        <end position="47"/>
    </location>
</feature>
<organism evidence="2 3">
    <name type="scientific">Rhynchophorus ferrugineus</name>
    <name type="common">Red palm weevil</name>
    <name type="synonym">Curculio ferrugineus</name>
    <dbReference type="NCBI Taxonomy" id="354439"/>
    <lineage>
        <taxon>Eukaryota</taxon>
        <taxon>Metazoa</taxon>
        <taxon>Ecdysozoa</taxon>
        <taxon>Arthropoda</taxon>
        <taxon>Hexapoda</taxon>
        <taxon>Insecta</taxon>
        <taxon>Pterygota</taxon>
        <taxon>Neoptera</taxon>
        <taxon>Endopterygota</taxon>
        <taxon>Coleoptera</taxon>
        <taxon>Polyphaga</taxon>
        <taxon>Cucujiformia</taxon>
        <taxon>Curculionidae</taxon>
        <taxon>Dryophthorinae</taxon>
        <taxon>Rhynchophorus</taxon>
    </lineage>
</organism>
<comment type="caution">
    <text evidence="2">The sequence shown here is derived from an EMBL/GenBank/DDBJ whole genome shotgun (WGS) entry which is preliminary data.</text>
</comment>